<feature type="transmembrane region" description="Helical" evidence="3">
    <location>
        <begin position="37"/>
        <end position="62"/>
    </location>
</feature>
<feature type="compositionally biased region" description="Polar residues" evidence="2">
    <location>
        <begin position="777"/>
        <end position="787"/>
    </location>
</feature>
<reference evidence="4" key="1">
    <citation type="journal article" date="2020" name="mSystems">
        <title>Genome- and Community-Level Interaction Insights into Carbon Utilization and Element Cycling Functions of Hydrothermarchaeota in Hydrothermal Sediment.</title>
        <authorList>
            <person name="Zhou Z."/>
            <person name="Liu Y."/>
            <person name="Xu W."/>
            <person name="Pan J."/>
            <person name="Luo Z.H."/>
            <person name="Li M."/>
        </authorList>
    </citation>
    <scope>NUCLEOTIDE SEQUENCE [LARGE SCALE GENOMIC DNA]</scope>
    <source>
        <strain evidence="4">SpSt-222</strain>
    </source>
</reference>
<evidence type="ECO:0000313" key="4">
    <source>
        <dbReference type="EMBL" id="HEF64764.1"/>
    </source>
</evidence>
<protein>
    <submittedName>
        <fullName evidence="4">Uncharacterized protein</fullName>
    </submittedName>
</protein>
<keyword evidence="3" id="KW-0472">Membrane</keyword>
<comment type="caution">
    <text evidence="4">The sequence shown here is derived from an EMBL/GenBank/DDBJ whole genome shotgun (WGS) entry which is preliminary data.</text>
</comment>
<dbReference type="PROSITE" id="PS51109">
    <property type="entry name" value="G5"/>
    <property type="match status" value="1"/>
</dbReference>
<sequence>MAGSVSGHFWHGGTVSIAEVVREVVQTQVRWGSLRRILIGVSAALATALLLAATSLLSYGLAQGDRIYPGVRVAGVDVGGLRSEEATQRVDEALRAIRETELVLVFQGRKVTVPIEELQPSWETASAVSRAHQLGRSGNLWNDSLTWVRARLGQENVLVPVTFDPKPVERALAQLAEVAATPPSDAYFVADKDGKVRIVPEQQGTGIDVGVALSAVERSLAAGRSGIIELEPVPLEPSLRRTDLETVLPDVQRLLEGPVTLTVEGEPRWMVTPQDLATLLVVERREERLEVRLERTKVERYLSEIADVVVAPASDAQVRWNGTSFVVVPAQSGAVLDVSATVDEFLVRLARGERTVPARARRADPLVTNAMAEQARAIAAAVLERGFVLTWPEGEHALRGDVLANLLAFAPRQEGGRVVSLDVVLNRDTARGLLESLAPNVRREARDAVLRYIDGRVRVVTPEQDGREIDIDATLEAMDRALRAGQTTVALSLRKIAPKITAASAAQIVIRERISSGATYYGDSAPNRRHNVELAVQRVNGALVPPGEIFSFNQTVGPINLDSGYKVGYGIVATNGRVQTVPSVGGGVCQVSTTLFHAAFWGGFPIVERNWHLYWIPLYGQPPSGLIGLDATVDTDYGLDFKFRNATNDWIAIVAWADGAWVHFEIWGTKPNWRVEVEDPVVTNVVKADPTPVFRESPDLAPGEQVVVERARDGFTVTIRRRVYEGERLIDDLTLRSTYQPSQNVTLVGPQPSPTPTQTPEGASNQSTPEPEPTLPNSPESTATPTP</sequence>
<dbReference type="AlphaFoldDB" id="A0A7C2B4B9"/>
<dbReference type="Pfam" id="PF04294">
    <property type="entry name" value="VanW"/>
    <property type="match status" value="1"/>
</dbReference>
<evidence type="ECO:0000256" key="1">
    <source>
        <dbReference type="ARBA" id="ARBA00022729"/>
    </source>
</evidence>
<keyword evidence="3" id="KW-0812">Transmembrane</keyword>
<feature type="region of interest" description="Disordered" evidence="2">
    <location>
        <begin position="741"/>
        <end position="787"/>
    </location>
</feature>
<dbReference type="PANTHER" id="PTHR35788:SF1">
    <property type="entry name" value="EXPORTED PROTEIN"/>
    <property type="match status" value="1"/>
</dbReference>
<proteinExistence type="predicted"/>
<dbReference type="SMART" id="SM01208">
    <property type="entry name" value="G5"/>
    <property type="match status" value="1"/>
</dbReference>
<dbReference type="InterPro" id="IPR022029">
    <property type="entry name" value="YoaR-like_PG-bd"/>
</dbReference>
<evidence type="ECO:0000256" key="3">
    <source>
        <dbReference type="SAM" id="Phobius"/>
    </source>
</evidence>
<dbReference type="InterPro" id="IPR011098">
    <property type="entry name" value="G5_dom"/>
</dbReference>
<accession>A0A7C2B4B9</accession>
<evidence type="ECO:0000256" key="2">
    <source>
        <dbReference type="SAM" id="MobiDB-lite"/>
    </source>
</evidence>
<keyword evidence="3" id="KW-1133">Transmembrane helix</keyword>
<dbReference type="InterPro" id="IPR007391">
    <property type="entry name" value="Vancomycin_resist_VanW"/>
</dbReference>
<organism evidence="4">
    <name type="scientific">Thermomicrobium roseum</name>
    <dbReference type="NCBI Taxonomy" id="500"/>
    <lineage>
        <taxon>Bacteria</taxon>
        <taxon>Pseudomonadati</taxon>
        <taxon>Thermomicrobiota</taxon>
        <taxon>Thermomicrobia</taxon>
        <taxon>Thermomicrobiales</taxon>
        <taxon>Thermomicrobiaceae</taxon>
        <taxon>Thermomicrobium</taxon>
    </lineage>
</organism>
<dbReference type="Pfam" id="PF12229">
    <property type="entry name" value="PG_binding_4"/>
    <property type="match status" value="3"/>
</dbReference>
<dbReference type="EMBL" id="DSJL01000009">
    <property type="protein sequence ID" value="HEF64764.1"/>
    <property type="molecule type" value="Genomic_DNA"/>
</dbReference>
<keyword evidence="1" id="KW-0732">Signal</keyword>
<dbReference type="PANTHER" id="PTHR35788">
    <property type="entry name" value="EXPORTED PROTEIN-RELATED"/>
    <property type="match status" value="1"/>
</dbReference>
<gene>
    <name evidence="4" type="ORF">ENP47_04070</name>
</gene>
<dbReference type="InterPro" id="IPR052913">
    <property type="entry name" value="Glycopeptide_resist_protein"/>
</dbReference>
<name>A0A7C2B4B9_THERO</name>